<dbReference type="Proteomes" id="UP000184699">
    <property type="component" value="Unassembled WGS sequence"/>
</dbReference>
<proteinExistence type="predicted"/>
<dbReference type="OrthoDB" id="3233584at2"/>
<dbReference type="AlphaFoldDB" id="A0A1N6DPV8"/>
<evidence type="ECO:0000313" key="2">
    <source>
        <dbReference type="Proteomes" id="UP000184699"/>
    </source>
</evidence>
<evidence type="ECO:0000313" key="1">
    <source>
        <dbReference type="EMBL" id="SIN72839.1"/>
    </source>
</evidence>
<organism evidence="1 2">
    <name type="scientific">Agromyces cerinus subsp. cerinus</name>
    <dbReference type="NCBI Taxonomy" id="232089"/>
    <lineage>
        <taxon>Bacteria</taxon>
        <taxon>Bacillati</taxon>
        <taxon>Actinomycetota</taxon>
        <taxon>Actinomycetes</taxon>
        <taxon>Micrococcales</taxon>
        <taxon>Microbacteriaceae</taxon>
        <taxon>Agromyces</taxon>
    </lineage>
</organism>
<name>A0A1N6DPV8_9MICO</name>
<sequence>MADGLSFDFSEINTLTADLLAAPAKTLPKIRQALEVSARHVKDDWRDAWKGSGHVPGGAASISYDIMGFANAYVGASAMSADIGPSLRGQGPIVGMLEYGTPNTGPRGFGAEALHKNEADFVKGIELATEDIL</sequence>
<dbReference type="RefSeq" id="WP_143231387.1">
    <property type="nucleotide sequence ID" value="NZ_FSRJ01000001.1"/>
</dbReference>
<dbReference type="EMBL" id="FSRJ01000001">
    <property type="protein sequence ID" value="SIN72839.1"/>
    <property type="molecule type" value="Genomic_DNA"/>
</dbReference>
<reference evidence="2" key="1">
    <citation type="submission" date="2016-11" db="EMBL/GenBank/DDBJ databases">
        <authorList>
            <person name="Varghese N."/>
            <person name="Submissions S."/>
        </authorList>
    </citation>
    <scope>NUCLEOTIDE SEQUENCE [LARGE SCALE GENOMIC DNA]</scope>
    <source>
        <strain evidence="2">DSM 8595</strain>
    </source>
</reference>
<keyword evidence="2" id="KW-1185">Reference proteome</keyword>
<accession>A0A1N6DPV8</accession>
<gene>
    <name evidence="1" type="ORF">SAMN05443544_0578</name>
</gene>
<protein>
    <submittedName>
        <fullName evidence="1">Uncharacterized protein</fullName>
    </submittedName>
</protein>